<dbReference type="EMBL" id="WMIG01000016">
    <property type="protein sequence ID" value="MTH61425.1"/>
    <property type="molecule type" value="Genomic_DNA"/>
</dbReference>
<reference evidence="1 2" key="1">
    <citation type="submission" date="2019-11" db="EMBL/GenBank/DDBJ databases">
        <authorList>
            <person name="Dong K."/>
        </authorList>
    </citation>
    <scope>NUCLEOTIDE SEQUENCE [LARGE SCALE GENOMIC DNA]</scope>
    <source>
        <strain evidence="1 2">NBRC 112902</strain>
    </source>
</reference>
<evidence type="ECO:0000313" key="1">
    <source>
        <dbReference type="EMBL" id="MTH61425.1"/>
    </source>
</evidence>
<gene>
    <name evidence="1" type="ORF">GL300_19615</name>
</gene>
<dbReference type="OrthoDB" id="7776380at2"/>
<accession>A0A844HT80</accession>
<protein>
    <submittedName>
        <fullName evidence="1">Uncharacterized protein</fullName>
    </submittedName>
</protein>
<dbReference type="Proteomes" id="UP000449846">
    <property type="component" value="Unassembled WGS sequence"/>
</dbReference>
<sequence>MIAALEVLSRPVLVDRSYLDDVVAILRDVVRYASREQVRLMPLIQAAEQFLTYRPLHPGYYGGLHDRACKEMNAWDRQRLADGWDAIRGRAA</sequence>
<evidence type="ECO:0000313" key="2">
    <source>
        <dbReference type="Proteomes" id="UP000449846"/>
    </source>
</evidence>
<comment type="caution">
    <text evidence="1">The sequence shown here is derived from an EMBL/GenBank/DDBJ whole genome shotgun (WGS) entry which is preliminary data.</text>
</comment>
<keyword evidence="2" id="KW-1185">Reference proteome</keyword>
<dbReference type="AlphaFoldDB" id="A0A844HT80"/>
<organism evidence="1 2">
    <name type="scientific">Paracoccus litorisediminis</name>
    <dbReference type="NCBI Taxonomy" id="2006130"/>
    <lineage>
        <taxon>Bacteria</taxon>
        <taxon>Pseudomonadati</taxon>
        <taxon>Pseudomonadota</taxon>
        <taxon>Alphaproteobacteria</taxon>
        <taxon>Rhodobacterales</taxon>
        <taxon>Paracoccaceae</taxon>
        <taxon>Paracoccus</taxon>
    </lineage>
</organism>
<name>A0A844HT80_9RHOB</name>
<proteinExistence type="predicted"/>